<dbReference type="Pfam" id="PF00790">
    <property type="entry name" value="VHS"/>
    <property type="match status" value="1"/>
</dbReference>
<dbReference type="SUPFAM" id="SSF48464">
    <property type="entry name" value="ENTH/VHS domain"/>
    <property type="match status" value="1"/>
</dbReference>
<accession>A0ABY7DLQ6</accession>
<reference evidence="3" key="1">
    <citation type="submission" date="2022-11" db="EMBL/GenBank/DDBJ databases">
        <title>Centuries of genome instability and evolution in soft-shell clam transmissible cancer (bioRxiv).</title>
        <authorList>
            <person name="Hart S.F.M."/>
            <person name="Yonemitsu M.A."/>
            <person name="Giersch R.M."/>
            <person name="Beal B.F."/>
            <person name="Arriagada G."/>
            <person name="Davis B.W."/>
            <person name="Ostrander E.A."/>
            <person name="Goff S.P."/>
            <person name="Metzger M.J."/>
        </authorList>
    </citation>
    <scope>NUCLEOTIDE SEQUENCE</scope>
    <source>
        <strain evidence="3">MELC-2E11</strain>
        <tissue evidence="3">Siphon/mantle</tissue>
    </source>
</reference>
<proteinExistence type="predicted"/>
<name>A0ABY7DLQ6_MYAAR</name>
<dbReference type="PANTHER" id="PTHR13856:SF137">
    <property type="entry name" value="GH05942P"/>
    <property type="match status" value="1"/>
</dbReference>
<feature type="region of interest" description="Disordered" evidence="1">
    <location>
        <begin position="448"/>
        <end position="472"/>
    </location>
</feature>
<keyword evidence="4" id="KW-1185">Reference proteome</keyword>
<evidence type="ECO:0000313" key="4">
    <source>
        <dbReference type="Proteomes" id="UP001164746"/>
    </source>
</evidence>
<dbReference type="InterPro" id="IPR008942">
    <property type="entry name" value="ENTH_VHS"/>
</dbReference>
<sequence>MAALFGHGNPLSTPVGQLIERATDGTQPSENWGLYMEVCDMVNETEEGPKDAIKAIRKRLNQNMGKNHTAVLYTLTCLETCVKNCGRRFHVFLASKDFLNDMVKVIGPKYDPPQALQEKVLNMIQTWADAFRASPELKEVEKVYQDLKSKGIEFPMTDLDNLAPIYTPARTQGGADPEPPSRSRGSTTNRATLLQDQVVPPPQMPAHRPGVPVVPTQDQLAKLRSELDVVQGNVRVMSEMLTELTPNDVDSSDLELLQLLRVNDDVNNVFLRYERFERYRTGQTGQTPSEPAPTESHAPPSYNETVQDQSRSQNVGNLIDLGEEAPTTNTTEVTNRLAQMSVNGGAPAAGQDDDFDMFAQSRKSFDQSKDNLGSGTNYVNEDQFTQGTGMGAAVNMKANLTLQDKDTDYDEMEQWLKQQEEASGAGKKDSAISSTEFDQFLTDRSAASNVPSISAQTGNQARNTRQLQKDDDDNPMFAFCLQQWLVCRFNDKF</sequence>
<dbReference type="InterPro" id="IPR038425">
    <property type="entry name" value="GAT_sf"/>
</dbReference>
<feature type="domain" description="VHS" evidence="2">
    <location>
        <begin position="22"/>
        <end position="155"/>
    </location>
</feature>
<evidence type="ECO:0000259" key="2">
    <source>
        <dbReference type="PROSITE" id="PS50179"/>
    </source>
</evidence>
<organism evidence="3 4">
    <name type="scientific">Mya arenaria</name>
    <name type="common">Soft-shell clam</name>
    <dbReference type="NCBI Taxonomy" id="6604"/>
    <lineage>
        <taxon>Eukaryota</taxon>
        <taxon>Metazoa</taxon>
        <taxon>Spiralia</taxon>
        <taxon>Lophotrochozoa</taxon>
        <taxon>Mollusca</taxon>
        <taxon>Bivalvia</taxon>
        <taxon>Autobranchia</taxon>
        <taxon>Heteroconchia</taxon>
        <taxon>Euheterodonta</taxon>
        <taxon>Imparidentia</taxon>
        <taxon>Neoheterodontei</taxon>
        <taxon>Myida</taxon>
        <taxon>Myoidea</taxon>
        <taxon>Myidae</taxon>
        <taxon>Mya</taxon>
    </lineage>
</organism>
<dbReference type="EMBL" id="CP111013">
    <property type="protein sequence ID" value="WAQ97652.1"/>
    <property type="molecule type" value="Genomic_DNA"/>
</dbReference>
<dbReference type="Proteomes" id="UP001164746">
    <property type="component" value="Chromosome 2"/>
</dbReference>
<dbReference type="CDD" id="cd03565">
    <property type="entry name" value="VHS_Tom1_like"/>
    <property type="match status" value="1"/>
</dbReference>
<dbReference type="PIRSF" id="PIRSF036948">
    <property type="entry name" value="TOM1"/>
    <property type="match status" value="1"/>
</dbReference>
<feature type="compositionally biased region" description="Polar residues" evidence="1">
    <location>
        <begin position="302"/>
        <end position="311"/>
    </location>
</feature>
<dbReference type="SMART" id="SM00288">
    <property type="entry name" value="VHS"/>
    <property type="match status" value="1"/>
</dbReference>
<feature type="compositionally biased region" description="Polar residues" evidence="1">
    <location>
        <begin position="448"/>
        <end position="466"/>
    </location>
</feature>
<gene>
    <name evidence="3" type="ORF">MAR_030342</name>
</gene>
<dbReference type="SUPFAM" id="SSF89009">
    <property type="entry name" value="GAT-like domain"/>
    <property type="match status" value="1"/>
</dbReference>
<evidence type="ECO:0000313" key="3">
    <source>
        <dbReference type="EMBL" id="WAQ97652.1"/>
    </source>
</evidence>
<dbReference type="InterPro" id="IPR002014">
    <property type="entry name" value="VHS_dom"/>
</dbReference>
<protein>
    <submittedName>
        <fullName evidence="3">TOM1-like protein</fullName>
    </submittedName>
</protein>
<dbReference type="Gene3D" id="1.20.58.160">
    <property type="match status" value="2"/>
</dbReference>
<evidence type="ECO:0000256" key="1">
    <source>
        <dbReference type="SAM" id="MobiDB-lite"/>
    </source>
</evidence>
<dbReference type="InterPro" id="IPR014645">
    <property type="entry name" value="TOM1"/>
</dbReference>
<feature type="region of interest" description="Disordered" evidence="1">
    <location>
        <begin position="167"/>
        <end position="187"/>
    </location>
</feature>
<dbReference type="Gene3D" id="1.25.40.90">
    <property type="match status" value="1"/>
</dbReference>
<dbReference type="PROSITE" id="PS50179">
    <property type="entry name" value="VHS"/>
    <property type="match status" value="1"/>
</dbReference>
<dbReference type="PANTHER" id="PTHR13856">
    <property type="entry name" value="VHS DOMAIN CONTAINING PROTEIN FAMILY"/>
    <property type="match status" value="1"/>
</dbReference>
<feature type="region of interest" description="Disordered" evidence="1">
    <location>
        <begin position="281"/>
        <end position="311"/>
    </location>
</feature>